<dbReference type="Proteomes" id="UP001208041">
    <property type="component" value="Unassembled WGS sequence"/>
</dbReference>
<dbReference type="RefSeq" id="WP_263953826.1">
    <property type="nucleotide sequence ID" value="NZ_JAOYFC010000002.1"/>
</dbReference>
<sequence length="171" mass="19193">MSDAPDTKKTKSSSIQKYLLIGSLVVNCLFIGVLVGGAVTGGKGHMRPPQGEVDIGPFSRAMDEQNKQALKENLSGRITQRSREDRREARVLLIGLIESIRAEEFDPERLANYFDKMSELGELRRTQGEAALIEEISKMSVEERIAYADRLEAQFKRNRSNGKKPPRTDNK</sequence>
<dbReference type="AlphaFoldDB" id="A0AAE3J1P6"/>
<dbReference type="InterPro" id="IPR025961">
    <property type="entry name" value="Metal_resist"/>
</dbReference>
<comment type="caution">
    <text evidence="2">The sequence shown here is derived from an EMBL/GenBank/DDBJ whole genome shotgun (WGS) entry which is preliminary data.</text>
</comment>
<feature type="transmembrane region" description="Helical" evidence="1">
    <location>
        <begin position="18"/>
        <end position="39"/>
    </location>
</feature>
<evidence type="ECO:0000313" key="2">
    <source>
        <dbReference type="EMBL" id="MCV6824976.1"/>
    </source>
</evidence>
<evidence type="ECO:0000256" key="1">
    <source>
        <dbReference type="SAM" id="Phobius"/>
    </source>
</evidence>
<organism evidence="2 3">
    <name type="scientific">Halocynthiibacter halioticoli</name>
    <dbReference type="NCBI Taxonomy" id="2986804"/>
    <lineage>
        <taxon>Bacteria</taxon>
        <taxon>Pseudomonadati</taxon>
        <taxon>Pseudomonadota</taxon>
        <taxon>Alphaproteobacteria</taxon>
        <taxon>Rhodobacterales</taxon>
        <taxon>Paracoccaceae</taxon>
        <taxon>Halocynthiibacter</taxon>
    </lineage>
</organism>
<protein>
    <submittedName>
        <fullName evidence="2">Periplasmic heavy metal sensor</fullName>
    </submittedName>
</protein>
<dbReference type="Pfam" id="PF13801">
    <property type="entry name" value="Metal_resist"/>
    <property type="match status" value="1"/>
</dbReference>
<keyword evidence="1" id="KW-1133">Transmembrane helix</keyword>
<proteinExistence type="predicted"/>
<accession>A0AAE3J1P6</accession>
<dbReference type="EMBL" id="JAOYFC010000002">
    <property type="protein sequence ID" value="MCV6824976.1"/>
    <property type="molecule type" value="Genomic_DNA"/>
</dbReference>
<gene>
    <name evidence="2" type="ORF">OH136_10455</name>
</gene>
<keyword evidence="1" id="KW-0812">Transmembrane</keyword>
<keyword evidence="3" id="KW-1185">Reference proteome</keyword>
<reference evidence="2" key="1">
    <citation type="submission" date="2022-10" db="EMBL/GenBank/DDBJ databases">
        <authorList>
            <person name="Yue Y."/>
        </authorList>
    </citation>
    <scope>NUCLEOTIDE SEQUENCE</scope>
    <source>
        <strain evidence="2">Z654</strain>
    </source>
</reference>
<name>A0AAE3J1P6_9RHOB</name>
<evidence type="ECO:0000313" key="3">
    <source>
        <dbReference type="Proteomes" id="UP001208041"/>
    </source>
</evidence>
<keyword evidence="1" id="KW-0472">Membrane</keyword>